<dbReference type="EMBL" id="JAAGWK010000011">
    <property type="protein sequence ID" value="NEL54315.1"/>
    <property type="molecule type" value="Genomic_DNA"/>
</dbReference>
<organism evidence="2 3">
    <name type="scientific">Goekera deserti</name>
    <dbReference type="NCBI Taxonomy" id="2497753"/>
    <lineage>
        <taxon>Bacteria</taxon>
        <taxon>Bacillati</taxon>
        <taxon>Actinomycetota</taxon>
        <taxon>Actinomycetes</taxon>
        <taxon>Geodermatophilales</taxon>
        <taxon>Geodermatophilaceae</taxon>
        <taxon>Goekera</taxon>
    </lineage>
</organism>
<dbReference type="Proteomes" id="UP000470470">
    <property type="component" value="Unassembled WGS sequence"/>
</dbReference>
<dbReference type="AlphaFoldDB" id="A0A7K3WCW7"/>
<name>A0A7K3WCW7_9ACTN</name>
<accession>A0A7K3WCW7</accession>
<sequence>MRAVQVIRSGGLEVLDVVDVPEPDAGAGHTLHDASPAGVQSADTHHLLS</sequence>
<dbReference type="Gene3D" id="3.90.180.10">
    <property type="entry name" value="Medium-chain alcohol dehydrogenases, catalytic domain"/>
    <property type="match status" value="1"/>
</dbReference>
<dbReference type="RefSeq" id="WP_162392248.1">
    <property type="nucleotide sequence ID" value="NZ_JAABOZ010000001.1"/>
</dbReference>
<protein>
    <submittedName>
        <fullName evidence="2">Zn-dependent oxidoreductase</fullName>
    </submittedName>
</protein>
<keyword evidence="3" id="KW-1185">Reference proteome</keyword>
<evidence type="ECO:0000256" key="1">
    <source>
        <dbReference type="SAM" id="MobiDB-lite"/>
    </source>
</evidence>
<proteinExistence type="predicted"/>
<reference evidence="2 3" key="1">
    <citation type="submission" date="2020-02" db="EMBL/GenBank/DDBJ databases">
        <title>The whole genome sequence of CPCC 205119.</title>
        <authorList>
            <person name="Jiang Z."/>
        </authorList>
    </citation>
    <scope>NUCLEOTIDE SEQUENCE [LARGE SCALE GENOMIC DNA]</scope>
    <source>
        <strain evidence="2 3">CPCC 205119</strain>
    </source>
</reference>
<feature type="region of interest" description="Disordered" evidence="1">
    <location>
        <begin position="21"/>
        <end position="49"/>
    </location>
</feature>
<evidence type="ECO:0000313" key="3">
    <source>
        <dbReference type="Proteomes" id="UP000470470"/>
    </source>
</evidence>
<evidence type="ECO:0000313" key="2">
    <source>
        <dbReference type="EMBL" id="NEL54315.1"/>
    </source>
</evidence>
<gene>
    <name evidence="2" type="ORF">G1H19_09915</name>
</gene>
<comment type="caution">
    <text evidence="2">The sequence shown here is derived from an EMBL/GenBank/DDBJ whole genome shotgun (WGS) entry which is preliminary data.</text>
</comment>